<gene>
    <name evidence="1" type="ORF">B0H16DRAFT_1732218</name>
</gene>
<reference evidence="1" key="1">
    <citation type="submission" date="2023-03" db="EMBL/GenBank/DDBJ databases">
        <title>Massive genome expansion in bonnet fungi (Mycena s.s.) driven by repeated elements and novel gene families across ecological guilds.</title>
        <authorList>
            <consortium name="Lawrence Berkeley National Laboratory"/>
            <person name="Harder C.B."/>
            <person name="Miyauchi S."/>
            <person name="Viragh M."/>
            <person name="Kuo A."/>
            <person name="Thoen E."/>
            <person name="Andreopoulos B."/>
            <person name="Lu D."/>
            <person name="Skrede I."/>
            <person name="Drula E."/>
            <person name="Henrissat B."/>
            <person name="Morin E."/>
            <person name="Kohler A."/>
            <person name="Barry K."/>
            <person name="LaButti K."/>
            <person name="Morin E."/>
            <person name="Salamov A."/>
            <person name="Lipzen A."/>
            <person name="Mereny Z."/>
            <person name="Hegedus B."/>
            <person name="Baldrian P."/>
            <person name="Stursova M."/>
            <person name="Weitz H."/>
            <person name="Taylor A."/>
            <person name="Grigoriev I.V."/>
            <person name="Nagy L.G."/>
            <person name="Martin F."/>
            <person name="Kauserud H."/>
        </authorList>
    </citation>
    <scope>NUCLEOTIDE SEQUENCE</scope>
    <source>
        <strain evidence="1">CBHHK182m</strain>
    </source>
</reference>
<proteinExistence type="predicted"/>
<comment type="caution">
    <text evidence="1">The sequence shown here is derived from an EMBL/GenBank/DDBJ whole genome shotgun (WGS) entry which is preliminary data.</text>
</comment>
<protein>
    <submittedName>
        <fullName evidence="1">Uncharacterized protein</fullName>
    </submittedName>
</protein>
<dbReference type="Proteomes" id="UP001215598">
    <property type="component" value="Unassembled WGS sequence"/>
</dbReference>
<dbReference type="AlphaFoldDB" id="A0AAD7I2M0"/>
<organism evidence="1 2">
    <name type="scientific">Mycena metata</name>
    <dbReference type="NCBI Taxonomy" id="1033252"/>
    <lineage>
        <taxon>Eukaryota</taxon>
        <taxon>Fungi</taxon>
        <taxon>Dikarya</taxon>
        <taxon>Basidiomycota</taxon>
        <taxon>Agaricomycotina</taxon>
        <taxon>Agaricomycetes</taxon>
        <taxon>Agaricomycetidae</taxon>
        <taxon>Agaricales</taxon>
        <taxon>Marasmiineae</taxon>
        <taxon>Mycenaceae</taxon>
        <taxon>Mycena</taxon>
    </lineage>
</organism>
<accession>A0AAD7I2M0</accession>
<keyword evidence="2" id="KW-1185">Reference proteome</keyword>
<sequence>MTYPTEFRPNFFSENTVTIHKPLSTVFTVLGTDNGLHRGILLSSLASDFQTLEKDTVAVAGPLEDAFVRTTIGAPDGLPRQSFQFKETVKIIHGVSFMNVEVNMKGTLAWDESRNVALYETTNGGSILVKKVRRFEEIDGSTKISESIYGQCPAFQRLIVQLTTTKAHRCVLHCFDLIL</sequence>
<evidence type="ECO:0000313" key="2">
    <source>
        <dbReference type="Proteomes" id="UP001215598"/>
    </source>
</evidence>
<evidence type="ECO:0000313" key="1">
    <source>
        <dbReference type="EMBL" id="KAJ7733666.1"/>
    </source>
</evidence>
<name>A0AAD7I2M0_9AGAR</name>
<dbReference type="EMBL" id="JARKIB010000137">
    <property type="protein sequence ID" value="KAJ7733666.1"/>
    <property type="molecule type" value="Genomic_DNA"/>
</dbReference>